<dbReference type="AlphaFoldDB" id="A0A5P1I6E2"/>
<evidence type="ECO:0000313" key="1">
    <source>
        <dbReference type="EMBL" id="QBK18025.1"/>
    </source>
</evidence>
<dbReference type="EMBL" id="MK323043">
    <property type="protein sequence ID" value="QBK18025.1"/>
    <property type="molecule type" value="Genomic_DNA"/>
</dbReference>
<protein>
    <submittedName>
        <fullName evidence="1">Uncharacterized protein</fullName>
    </submittedName>
</protein>
<gene>
    <name evidence="1" type="ORF">ACB45063_01013</name>
</gene>
<proteinExistence type="predicted"/>
<organism evidence="1">
    <name type="scientific">Acinetobacter baumannii</name>
    <dbReference type="NCBI Taxonomy" id="470"/>
    <lineage>
        <taxon>Bacteria</taxon>
        <taxon>Pseudomonadati</taxon>
        <taxon>Pseudomonadota</taxon>
        <taxon>Gammaproteobacteria</taxon>
        <taxon>Moraxellales</taxon>
        <taxon>Moraxellaceae</taxon>
        <taxon>Acinetobacter</taxon>
        <taxon>Acinetobacter calcoaceticus/baumannii complex</taxon>
    </lineage>
</organism>
<sequence>MEVIMIESNLNPFLFRALPNIEHACIGNAYDLMANQFEQAPINVQEWFHLHTGFIDTGLELTDDVETAFVTILSNQVVRLLEQTRLPLFSTPDPELEPFIADSMDDELCLVSISLENLTAQQIKIRTLLGFGPQLVILKSNSDFFDMHGFELVVTDSFPCTSFRLFIESSKRNLLSTFNKTFMLQQNTIANELLNGPAIYSDLFKQALRQQICSKLCAEDDLEISVHDKELCDDAGNLYFHIGFNQTFKHQFFHLVSKNILISPFHIERLIGEGNELLETPAAAQSNLESLVTFMLVYMAIYEKEALDSINSTNINDDDVLNMIMSKLEQHSNNYPSFS</sequence>
<reference evidence="1" key="1">
    <citation type="submission" date="2018-12" db="EMBL/GenBank/DDBJ databases">
        <authorList>
            <person name="Matos A.P."/>
            <person name="Cayo R."/>
            <person name="Almeida L.G.P."/>
            <person name="Streling A.P."/>
            <person name="Nodari C.S."/>
            <person name="Martins W.M.B.S."/>
            <person name="Narciso A.C."/>
            <person name="Silva R.M."/>
            <person name="Vasconcelos A.T.R."/>
            <person name="Gales A.C."/>
        </authorList>
    </citation>
    <scope>NUCLEOTIDE SEQUENCE</scope>
    <source>
        <strain evidence="1">Acb-45063</strain>
        <plasmid evidence="1">pAb45063_b</plasmid>
    </source>
</reference>
<accession>A0A5P1I6E2</accession>
<geneLocation type="plasmid" evidence="1">
    <name>pAb45063_b</name>
</geneLocation>
<keyword evidence="1" id="KW-0614">Plasmid</keyword>
<name>A0A5P1I6E2_ACIBA</name>